<proteinExistence type="predicted"/>
<gene>
    <name evidence="6" type="ORF">FTX54_013310</name>
</gene>
<dbReference type="EMBL" id="CP144914">
    <property type="protein sequence ID" value="WWD79385.1"/>
    <property type="molecule type" value="Genomic_DNA"/>
</dbReference>
<dbReference type="Gene3D" id="3.40.1190.10">
    <property type="entry name" value="Mur-like, catalytic domain"/>
    <property type="match status" value="1"/>
</dbReference>
<keyword evidence="2" id="KW-0547">Nucleotide-binding</keyword>
<dbReference type="InterPro" id="IPR013221">
    <property type="entry name" value="Mur_ligase_cen"/>
</dbReference>
<evidence type="ECO:0000256" key="3">
    <source>
        <dbReference type="ARBA" id="ARBA00022840"/>
    </source>
</evidence>
<evidence type="ECO:0000259" key="5">
    <source>
        <dbReference type="Pfam" id="PF08245"/>
    </source>
</evidence>
<keyword evidence="4" id="KW-0472">Membrane</keyword>
<dbReference type="AlphaFoldDB" id="A0AAJ8N030"/>
<keyword evidence="7" id="KW-1185">Reference proteome</keyword>
<evidence type="ECO:0000256" key="1">
    <source>
        <dbReference type="ARBA" id="ARBA00022598"/>
    </source>
</evidence>
<evidence type="ECO:0000313" key="7">
    <source>
        <dbReference type="Proteomes" id="UP000321816"/>
    </source>
</evidence>
<keyword evidence="3" id="KW-0067">ATP-binding</keyword>
<organism evidence="6 7">
    <name type="scientific">Alkalicoccus halolimnae</name>
    <dbReference type="NCBI Taxonomy" id="1667239"/>
    <lineage>
        <taxon>Bacteria</taxon>
        <taxon>Bacillati</taxon>
        <taxon>Bacillota</taxon>
        <taxon>Bacilli</taxon>
        <taxon>Bacillales</taxon>
        <taxon>Bacillaceae</taxon>
        <taxon>Alkalicoccus</taxon>
    </lineage>
</organism>
<feature type="transmembrane region" description="Helical" evidence="4">
    <location>
        <begin position="75"/>
        <end position="93"/>
    </location>
</feature>
<evidence type="ECO:0000256" key="2">
    <source>
        <dbReference type="ARBA" id="ARBA00022741"/>
    </source>
</evidence>
<dbReference type="PANTHER" id="PTHR43024:SF1">
    <property type="entry name" value="UDP-N-ACETYLMURAMOYL-TRIPEPTIDE--D-ALANYL-D-ALANINE LIGASE"/>
    <property type="match status" value="1"/>
</dbReference>
<evidence type="ECO:0000313" key="6">
    <source>
        <dbReference type="EMBL" id="WWD79385.1"/>
    </source>
</evidence>
<dbReference type="KEGG" id="ahal:FTX54_013310"/>
<protein>
    <submittedName>
        <fullName evidence="6">Mur ligase family protein</fullName>
    </submittedName>
</protein>
<feature type="transmembrane region" description="Helical" evidence="4">
    <location>
        <begin position="113"/>
        <end position="130"/>
    </location>
</feature>
<name>A0AAJ8N030_9BACI</name>
<dbReference type="RefSeq" id="WP_187254617.1">
    <property type="nucleotide sequence ID" value="NZ_CP144914.1"/>
</dbReference>
<feature type="transmembrane region" description="Helical" evidence="4">
    <location>
        <begin position="6"/>
        <end position="23"/>
    </location>
</feature>
<dbReference type="InterPro" id="IPR036565">
    <property type="entry name" value="Mur-like_cat_sf"/>
</dbReference>
<feature type="domain" description="Mur ligase central" evidence="5">
    <location>
        <begin position="275"/>
        <end position="367"/>
    </location>
</feature>
<dbReference type="GO" id="GO:0016881">
    <property type="term" value="F:acid-amino acid ligase activity"/>
    <property type="evidence" value="ECO:0007669"/>
    <property type="project" value="InterPro"/>
</dbReference>
<dbReference type="Proteomes" id="UP000321816">
    <property type="component" value="Chromosome"/>
</dbReference>
<dbReference type="InterPro" id="IPR051046">
    <property type="entry name" value="MurCDEF_CellWall_CoF430Synth"/>
</dbReference>
<keyword evidence="4" id="KW-1133">Transmembrane helix</keyword>
<keyword evidence="4" id="KW-0812">Transmembrane</keyword>
<evidence type="ECO:0000256" key="4">
    <source>
        <dbReference type="SAM" id="Phobius"/>
    </source>
</evidence>
<dbReference type="SUPFAM" id="SSF53623">
    <property type="entry name" value="MurD-like peptide ligases, catalytic domain"/>
    <property type="match status" value="1"/>
</dbReference>
<sequence length="390" mass="43602">MINTIILFTLLLVTWILPVSIEIRRSVHMMQLHSYENNRYREWMKENKQSISTPAELLYFIPLIVVAFADSANVQLLAATATFAVIFIIYLAVRRKEETPLEYTPRVQRLFGTTYVVYWIAASFAIFFGANVSIELAILLLVVFASIPFTVVKITNKINQPIEKRVIAGTGNDAKRLIKASPELKVIGIAENEGTADVKHWMKTILSAEYNVLATADNESADDTARTINKQLKPEHDIFIAGMSTEQKDGIRDIFGRFVIVPAAGEENTQPADQKTKEGIVELLPETGTVFLNKDEENKTVSDKQNAARLVYYGMEREDVDLSAADIRSDADGMTFTVKQKDGTEAEFYTSLTGRHHVYHILAAAAVGLELGMTLAQITEALKNKEPLKQ</sequence>
<reference evidence="6 7" key="1">
    <citation type="submission" date="2024-01" db="EMBL/GenBank/DDBJ databases">
        <title>Complete Genome Sequence of Alkalicoccus halolimnae BZ-SZ-XJ29T, a Moderately Halophilic Bacterium Isolated from a Salt Lake.</title>
        <authorList>
            <person name="Zhao B."/>
        </authorList>
    </citation>
    <scope>NUCLEOTIDE SEQUENCE [LARGE SCALE GENOMIC DNA]</scope>
    <source>
        <strain evidence="6 7">BZ-SZ-XJ29</strain>
    </source>
</reference>
<dbReference type="PANTHER" id="PTHR43024">
    <property type="entry name" value="UDP-N-ACETYLMURAMOYL-TRIPEPTIDE--D-ALANYL-D-ALANINE LIGASE"/>
    <property type="match status" value="1"/>
</dbReference>
<accession>A0AAJ8N030</accession>
<keyword evidence="1 6" id="KW-0436">Ligase</keyword>
<feature type="transmembrane region" description="Helical" evidence="4">
    <location>
        <begin position="136"/>
        <end position="155"/>
    </location>
</feature>
<dbReference type="Pfam" id="PF08245">
    <property type="entry name" value="Mur_ligase_M"/>
    <property type="match status" value="1"/>
</dbReference>
<feature type="transmembrane region" description="Helical" evidence="4">
    <location>
        <begin position="51"/>
        <end position="69"/>
    </location>
</feature>
<dbReference type="GO" id="GO:0005524">
    <property type="term" value="F:ATP binding"/>
    <property type="evidence" value="ECO:0007669"/>
    <property type="project" value="UniProtKB-KW"/>
</dbReference>